<dbReference type="Pfam" id="PF13692">
    <property type="entry name" value="Glyco_trans_1_4"/>
    <property type="match status" value="1"/>
</dbReference>
<dbReference type="InterPro" id="IPR028098">
    <property type="entry name" value="Glyco_trans_4-like_N"/>
</dbReference>
<dbReference type="RefSeq" id="WP_145385053.1">
    <property type="nucleotide sequence ID" value="NZ_CP037423.1"/>
</dbReference>
<keyword evidence="4" id="KW-1185">Reference proteome</keyword>
<proteinExistence type="predicted"/>
<dbReference type="OrthoDB" id="9811902at2"/>
<feature type="region of interest" description="Disordered" evidence="1">
    <location>
        <begin position="64"/>
        <end position="98"/>
    </location>
</feature>
<dbReference type="PANTHER" id="PTHR45947">
    <property type="entry name" value="SULFOQUINOVOSYL TRANSFERASE SQD2"/>
    <property type="match status" value="1"/>
</dbReference>
<dbReference type="EC" id="2.4.1.301" evidence="3"/>
<sequence>MKILLHGLNYAPEEIGIGKYSGEMVRELAEQGHEVVVVTTPPYYPQWEIAEGFSGARFQRESSVVSRQSSGREEKDASERLHAPHAPLPTANCKLPTSSSAPLPTDDCQLPTPFPVEVIRCPLYVPGKVTGLKRIVHLASFGLSSIPVVLWKALRFRPDVVMTVEPAAFCMPTTWLAARLCGAKAWLHVQDFEVDAAFELGILKQPLLKKFVLAAEAFLMRRFDRVSSISPNMLLKLVQKGVAEQRVVSFPNWVDCEVMKPIDADAELRAKFDIPPDRCVALYAGNIGAKQGLEIVIEAARRSADRVDLHFVICGRGAAYESLLESSRGLSNVQFLPPQPMERFNELMNCANIHLLPQRADAADLVMPSKLTGMLATGRPIVACASPGTQIADVVDGHGIVVPPADDVAFGDAVARLAGDAALRESMGAAARQYAVKHLGRRSILAKWIRDLKDVCAIDDGRVTVDSVGSTGSAIRGDTACMQAVRFDAAESMGTPAIEGQSQEGFITEASRTAGR</sequence>
<dbReference type="Pfam" id="PF13579">
    <property type="entry name" value="Glyco_trans_4_4"/>
    <property type="match status" value="1"/>
</dbReference>
<dbReference type="EMBL" id="CP037423">
    <property type="protein sequence ID" value="QDV41319.1"/>
    <property type="molecule type" value="Genomic_DNA"/>
</dbReference>
<dbReference type="AlphaFoldDB" id="A0A518HKL2"/>
<dbReference type="PANTHER" id="PTHR45947:SF3">
    <property type="entry name" value="SULFOQUINOVOSYL TRANSFERASE SQD2"/>
    <property type="match status" value="1"/>
</dbReference>
<dbReference type="Proteomes" id="UP000319004">
    <property type="component" value="Chromosome"/>
</dbReference>
<organism evidence="3 4">
    <name type="scientific">Stieleria neptunia</name>
    <dbReference type="NCBI Taxonomy" id="2527979"/>
    <lineage>
        <taxon>Bacteria</taxon>
        <taxon>Pseudomonadati</taxon>
        <taxon>Planctomycetota</taxon>
        <taxon>Planctomycetia</taxon>
        <taxon>Pirellulales</taxon>
        <taxon>Pirellulaceae</taxon>
        <taxon>Stieleria</taxon>
    </lineage>
</organism>
<dbReference type="CDD" id="cd03794">
    <property type="entry name" value="GT4_WbuB-like"/>
    <property type="match status" value="1"/>
</dbReference>
<dbReference type="Gene3D" id="3.40.50.2000">
    <property type="entry name" value="Glycogen Phosphorylase B"/>
    <property type="match status" value="2"/>
</dbReference>
<dbReference type="SUPFAM" id="SSF53756">
    <property type="entry name" value="UDP-Glycosyltransferase/glycogen phosphorylase"/>
    <property type="match status" value="1"/>
</dbReference>
<evidence type="ECO:0000259" key="2">
    <source>
        <dbReference type="Pfam" id="PF13579"/>
    </source>
</evidence>
<feature type="domain" description="Glycosyltransferase subfamily 4-like N-terminal" evidence="2">
    <location>
        <begin position="16"/>
        <end position="253"/>
    </location>
</feature>
<accession>A0A518HKL2</accession>
<dbReference type="GO" id="GO:0016758">
    <property type="term" value="F:hexosyltransferase activity"/>
    <property type="evidence" value="ECO:0007669"/>
    <property type="project" value="TreeGrafter"/>
</dbReference>
<dbReference type="InterPro" id="IPR050194">
    <property type="entry name" value="Glycosyltransferase_grp1"/>
</dbReference>
<protein>
    <submittedName>
        <fullName evidence="3">Alpha-D-kanosaminyltransferase</fullName>
        <ecNumber evidence="3">2.4.1.301</ecNumber>
    </submittedName>
</protein>
<keyword evidence="3" id="KW-0808">Transferase</keyword>
<dbReference type="KEGG" id="snep:Enr13x_11570"/>
<feature type="compositionally biased region" description="Basic and acidic residues" evidence="1">
    <location>
        <begin position="70"/>
        <end position="82"/>
    </location>
</feature>
<reference evidence="3 4" key="1">
    <citation type="submission" date="2019-03" db="EMBL/GenBank/DDBJ databases">
        <title>Deep-cultivation of Planctomycetes and their phenomic and genomic characterization uncovers novel biology.</title>
        <authorList>
            <person name="Wiegand S."/>
            <person name="Jogler M."/>
            <person name="Boedeker C."/>
            <person name="Pinto D."/>
            <person name="Vollmers J."/>
            <person name="Rivas-Marin E."/>
            <person name="Kohn T."/>
            <person name="Peeters S.H."/>
            <person name="Heuer A."/>
            <person name="Rast P."/>
            <person name="Oberbeckmann S."/>
            <person name="Bunk B."/>
            <person name="Jeske O."/>
            <person name="Meyerdierks A."/>
            <person name="Storesund J.E."/>
            <person name="Kallscheuer N."/>
            <person name="Luecker S."/>
            <person name="Lage O.M."/>
            <person name="Pohl T."/>
            <person name="Merkel B.J."/>
            <person name="Hornburger P."/>
            <person name="Mueller R.-W."/>
            <person name="Bruemmer F."/>
            <person name="Labrenz M."/>
            <person name="Spormann A.M."/>
            <person name="Op den Camp H."/>
            <person name="Overmann J."/>
            <person name="Amann R."/>
            <person name="Jetten M.S.M."/>
            <person name="Mascher T."/>
            <person name="Medema M.H."/>
            <person name="Devos D.P."/>
            <person name="Kaster A.-K."/>
            <person name="Ovreas L."/>
            <person name="Rohde M."/>
            <person name="Galperin M.Y."/>
            <person name="Jogler C."/>
        </authorList>
    </citation>
    <scope>NUCLEOTIDE SEQUENCE [LARGE SCALE GENOMIC DNA]</scope>
    <source>
        <strain evidence="3 4">Enr13</strain>
    </source>
</reference>
<gene>
    <name evidence="3" type="primary">kanE</name>
    <name evidence="3" type="ORF">Enr13x_11570</name>
</gene>
<keyword evidence="3" id="KW-0328">Glycosyltransferase</keyword>
<evidence type="ECO:0000256" key="1">
    <source>
        <dbReference type="SAM" id="MobiDB-lite"/>
    </source>
</evidence>
<evidence type="ECO:0000313" key="3">
    <source>
        <dbReference type="EMBL" id="QDV41319.1"/>
    </source>
</evidence>
<name>A0A518HKL2_9BACT</name>
<evidence type="ECO:0000313" key="4">
    <source>
        <dbReference type="Proteomes" id="UP000319004"/>
    </source>
</evidence>
<dbReference type="NCBIfam" id="NF007640">
    <property type="entry name" value="PRK10307.1"/>
    <property type="match status" value="1"/>
</dbReference>